<dbReference type="InterPro" id="IPR016169">
    <property type="entry name" value="FAD-bd_PCMH_sub2"/>
</dbReference>
<dbReference type="PANTHER" id="PTHR42973:SF53">
    <property type="entry name" value="FAD-BINDING PCMH-TYPE DOMAIN-CONTAINING PROTEIN-RELATED"/>
    <property type="match status" value="1"/>
</dbReference>
<dbReference type="InterPro" id="IPR016166">
    <property type="entry name" value="FAD-bd_PCMH"/>
</dbReference>
<keyword evidence="2" id="KW-0285">Flavoprotein</keyword>
<keyword evidence="8" id="KW-1185">Reference proteome</keyword>
<gene>
    <name evidence="7" type="ORF">HK57_00538</name>
</gene>
<dbReference type="EMBL" id="JOMC01000063">
    <property type="protein sequence ID" value="KIA75677.1"/>
    <property type="molecule type" value="Genomic_DNA"/>
</dbReference>
<evidence type="ECO:0000259" key="6">
    <source>
        <dbReference type="PROSITE" id="PS51387"/>
    </source>
</evidence>
<dbReference type="Gene3D" id="3.30.465.10">
    <property type="match status" value="1"/>
</dbReference>
<protein>
    <recommendedName>
        <fullName evidence="6">FAD-binding PCMH-type domain-containing protein</fullName>
    </recommendedName>
</protein>
<dbReference type="InterPro" id="IPR036318">
    <property type="entry name" value="FAD-bd_PCMH-like_sf"/>
</dbReference>
<evidence type="ECO:0000256" key="2">
    <source>
        <dbReference type="ARBA" id="ARBA00022630"/>
    </source>
</evidence>
<feature type="domain" description="FAD-binding PCMH-type" evidence="6">
    <location>
        <begin position="72"/>
        <end position="247"/>
    </location>
</feature>
<dbReference type="PANTHER" id="PTHR42973">
    <property type="entry name" value="BINDING OXIDOREDUCTASE, PUTATIVE (AFU_ORTHOLOGUE AFUA_1G17690)-RELATED"/>
    <property type="match status" value="1"/>
</dbReference>
<dbReference type="InterPro" id="IPR006094">
    <property type="entry name" value="Oxid_FAD_bind_N"/>
</dbReference>
<keyword evidence="4" id="KW-0560">Oxidoreductase</keyword>
<proteinExistence type="inferred from homology"/>
<feature type="chain" id="PRO_5002130305" description="FAD-binding PCMH-type domain-containing protein" evidence="5">
    <location>
        <begin position="23"/>
        <end position="520"/>
    </location>
</feature>
<evidence type="ECO:0000313" key="7">
    <source>
        <dbReference type="EMBL" id="KIA75677.1"/>
    </source>
</evidence>
<dbReference type="PROSITE" id="PS51387">
    <property type="entry name" value="FAD_PCMH"/>
    <property type="match status" value="1"/>
</dbReference>
<comment type="similarity">
    <text evidence="1">Belongs to the oxygen-dependent FAD-linked oxidoreductase family.</text>
</comment>
<name>A0A0C1E2C4_ASPUT</name>
<dbReference type="InterPro" id="IPR050416">
    <property type="entry name" value="FAD-linked_Oxidoreductase"/>
</dbReference>
<evidence type="ECO:0000256" key="3">
    <source>
        <dbReference type="ARBA" id="ARBA00022827"/>
    </source>
</evidence>
<accession>A0A0C1E2C4</accession>
<evidence type="ECO:0000313" key="8">
    <source>
        <dbReference type="Proteomes" id="UP000053475"/>
    </source>
</evidence>
<feature type="signal peptide" evidence="5">
    <location>
        <begin position="1"/>
        <end position="22"/>
    </location>
</feature>
<reference evidence="7 8" key="1">
    <citation type="submission" date="2014-11" db="EMBL/GenBank/DDBJ databases">
        <title>Genomics derived discovery of secondary metabolites biosynthetic gene clusters in Aspergillus ustus.</title>
        <authorList>
            <person name="Pi B."/>
            <person name="Dai F."/>
            <person name="Song X."/>
            <person name="Zhu C."/>
            <person name="Li H."/>
            <person name="Yu D."/>
        </authorList>
    </citation>
    <scope>NUCLEOTIDE SEQUENCE [LARGE SCALE GENOMIC DNA]</scope>
    <source>
        <strain evidence="7 8">3.3904</strain>
    </source>
</reference>
<keyword evidence="5" id="KW-0732">Signal</keyword>
<dbReference type="Proteomes" id="UP000053475">
    <property type="component" value="Unassembled WGS sequence"/>
</dbReference>
<evidence type="ECO:0000256" key="5">
    <source>
        <dbReference type="SAM" id="SignalP"/>
    </source>
</evidence>
<dbReference type="AlphaFoldDB" id="A0A0C1E2C4"/>
<sequence length="520" mass="55814">MIVPQVTGAMMLAAALVNGVFSTTVDAPGQCGLEAQAQCCDSLRASDAGDRVFVYGDIEYLKAKRSYYSVTTSLNSACIVLPQTAADVSTVVTTLTQPDLAPSCPFAVRSGGHSMIIGASDIVAGVTIDMSWINATVFHPETETASIGPGARWESVYETLQPLQVMVSGGRLGTVGVGGFLTGGGITIYSAQRGLACDDVVAFEIVLANGTITRATNDTNPDLFHVLKGGSGNLGIVTSIEMRAFPQGEIWGGYATYDNSSTPELARALSSFTSNIEQDPRALLVTFWTYDTITNVNRAANAMYYTEPVDHVPAAFHEYSAIENVSSTTHNRPLRDLVNELPDSTNGFRVLFNTLAFRSDPRVIEHGVGLYNELLQNLNSTVSGGDWIIIAGFQPMPILFGTSGLDNGGDIIGLKDQEGDLIVLLLEGFWQHVADDELFNRLADQMIRDLDAFARSVGQGSDFLYLNYAARWQDPLRGYGPENLDLLRQAAQRYDPTGVFQTQVPGGFKVSKADGGGGDE</sequence>
<dbReference type="Pfam" id="PF01565">
    <property type="entry name" value="FAD_binding_4"/>
    <property type="match status" value="1"/>
</dbReference>
<dbReference type="GO" id="GO:0016491">
    <property type="term" value="F:oxidoreductase activity"/>
    <property type="evidence" value="ECO:0007669"/>
    <property type="project" value="UniProtKB-KW"/>
</dbReference>
<dbReference type="GO" id="GO:0071949">
    <property type="term" value="F:FAD binding"/>
    <property type="evidence" value="ECO:0007669"/>
    <property type="project" value="InterPro"/>
</dbReference>
<evidence type="ECO:0000256" key="1">
    <source>
        <dbReference type="ARBA" id="ARBA00005466"/>
    </source>
</evidence>
<evidence type="ECO:0000256" key="4">
    <source>
        <dbReference type="ARBA" id="ARBA00023002"/>
    </source>
</evidence>
<dbReference type="SUPFAM" id="SSF56176">
    <property type="entry name" value="FAD-binding/transporter-associated domain-like"/>
    <property type="match status" value="1"/>
</dbReference>
<keyword evidence="3" id="KW-0274">FAD</keyword>
<comment type="caution">
    <text evidence="7">The sequence shown here is derived from an EMBL/GenBank/DDBJ whole genome shotgun (WGS) entry which is preliminary data.</text>
</comment>
<organism evidence="7 8">
    <name type="scientific">Aspergillus ustus</name>
    <dbReference type="NCBI Taxonomy" id="40382"/>
    <lineage>
        <taxon>Eukaryota</taxon>
        <taxon>Fungi</taxon>
        <taxon>Dikarya</taxon>
        <taxon>Ascomycota</taxon>
        <taxon>Pezizomycotina</taxon>
        <taxon>Eurotiomycetes</taxon>
        <taxon>Eurotiomycetidae</taxon>
        <taxon>Eurotiales</taxon>
        <taxon>Aspergillaceae</taxon>
        <taxon>Aspergillus</taxon>
        <taxon>Aspergillus subgen. Nidulantes</taxon>
    </lineage>
</organism>